<comment type="caution">
    <text evidence="2">The sequence shown here is derived from an EMBL/GenBank/DDBJ whole genome shotgun (WGS) entry which is preliminary data.</text>
</comment>
<dbReference type="VEuPathDB" id="FungiDB:RhiirFUN_021959"/>
<evidence type="ECO:0000313" key="2">
    <source>
        <dbReference type="EMBL" id="PKY49519.1"/>
    </source>
</evidence>
<dbReference type="EMBL" id="LLXI01000753">
    <property type="protein sequence ID" value="PKY49519.1"/>
    <property type="molecule type" value="Genomic_DNA"/>
</dbReference>
<dbReference type="AlphaFoldDB" id="A0A2I1GSD6"/>
<accession>A0A2I1GSD6</accession>
<dbReference type="Gene3D" id="1.10.150.50">
    <property type="entry name" value="Transcription Factor, Ets-1"/>
    <property type="match status" value="1"/>
</dbReference>
<name>A0A2I1GSD6_9GLOM</name>
<dbReference type="Proteomes" id="UP000234323">
    <property type="component" value="Unassembled WGS sequence"/>
</dbReference>
<dbReference type="VEuPathDB" id="FungiDB:RhiirA1_392064"/>
<reference evidence="2 3" key="1">
    <citation type="submission" date="2015-10" db="EMBL/GenBank/DDBJ databases">
        <title>Genome analyses suggest a sexual origin of heterokaryosis in a supposedly ancient asexual fungus.</title>
        <authorList>
            <person name="Ropars J."/>
            <person name="Sedzielewska K."/>
            <person name="Noel J."/>
            <person name="Charron P."/>
            <person name="Farinelli L."/>
            <person name="Marton T."/>
            <person name="Kruger M."/>
            <person name="Pelin A."/>
            <person name="Brachmann A."/>
            <person name="Corradi N."/>
        </authorList>
    </citation>
    <scope>NUCLEOTIDE SEQUENCE [LARGE SCALE GENOMIC DNA]</scope>
    <source>
        <strain evidence="2 3">A4</strain>
    </source>
</reference>
<feature type="coiled-coil region" evidence="1">
    <location>
        <begin position="214"/>
        <end position="259"/>
    </location>
</feature>
<keyword evidence="1" id="KW-0175">Coiled coil</keyword>
<dbReference type="InterPro" id="IPR013761">
    <property type="entry name" value="SAM/pointed_sf"/>
</dbReference>
<organism evidence="2 3">
    <name type="scientific">Rhizophagus irregularis</name>
    <dbReference type="NCBI Taxonomy" id="588596"/>
    <lineage>
        <taxon>Eukaryota</taxon>
        <taxon>Fungi</taxon>
        <taxon>Fungi incertae sedis</taxon>
        <taxon>Mucoromycota</taxon>
        <taxon>Glomeromycotina</taxon>
        <taxon>Glomeromycetes</taxon>
        <taxon>Glomerales</taxon>
        <taxon>Glomeraceae</taxon>
        <taxon>Rhizophagus</taxon>
    </lineage>
</organism>
<protein>
    <recommendedName>
        <fullName evidence="4">SAM domain-containing protein</fullName>
    </recommendedName>
</protein>
<dbReference type="SUPFAM" id="SSF47769">
    <property type="entry name" value="SAM/Pointed domain"/>
    <property type="match status" value="1"/>
</dbReference>
<sequence length="259" mass="29699">MSTFEENLDDIYKYDTESLIEFLRNNIQIKEEYFDILRDQEITGSIFFKITEETFRSYGLKGGPAKILIEFAKDCMEKKKRPFSSYKTFTDLSSVLSKFNIYGSSLSAVPQFTPSSLSLTNDDDELQQCNLRNLGTLIPDSNEAMRNEYISAILHAAIHIARRETDKEISLLSQLQIVGFIQNVIQCESALQTNRKKRKAGVAFGIANTFMVSLQQQQQQIEEESDLKKKVKQVLEIIAGLLKDRLENEKSTIKKQKNK</sequence>
<keyword evidence="3" id="KW-1185">Reference proteome</keyword>
<dbReference type="VEuPathDB" id="FungiDB:FUN_010104"/>
<proteinExistence type="predicted"/>
<evidence type="ECO:0000256" key="1">
    <source>
        <dbReference type="SAM" id="Coils"/>
    </source>
</evidence>
<gene>
    <name evidence="2" type="ORF">RhiirA4_465551</name>
</gene>
<evidence type="ECO:0000313" key="3">
    <source>
        <dbReference type="Proteomes" id="UP000234323"/>
    </source>
</evidence>
<evidence type="ECO:0008006" key="4">
    <source>
        <dbReference type="Google" id="ProtNLM"/>
    </source>
</evidence>